<dbReference type="RefSeq" id="WP_346122076.1">
    <property type="nucleotide sequence ID" value="NZ_BAABGU010000024.1"/>
</dbReference>
<gene>
    <name evidence="3" type="ORF">GCM10023176_42230</name>
</gene>
<reference evidence="4" key="1">
    <citation type="journal article" date="2019" name="Int. J. Syst. Evol. Microbiol.">
        <title>The Global Catalogue of Microorganisms (GCM) 10K type strain sequencing project: providing services to taxonomists for standard genome sequencing and annotation.</title>
        <authorList>
            <consortium name="The Broad Institute Genomics Platform"/>
            <consortium name="The Broad Institute Genome Sequencing Center for Infectious Disease"/>
            <person name="Wu L."/>
            <person name="Ma J."/>
        </authorList>
    </citation>
    <scope>NUCLEOTIDE SEQUENCE [LARGE SCALE GENOMIC DNA]</scope>
    <source>
        <strain evidence="4">JCM 3175</strain>
    </source>
</reference>
<evidence type="ECO:0000256" key="1">
    <source>
        <dbReference type="SAM" id="MobiDB-lite"/>
    </source>
</evidence>
<accession>A0ABP8SV44</accession>
<name>A0ABP8SV44_9ACTN</name>
<proteinExistence type="predicted"/>
<feature type="compositionally biased region" description="Pro residues" evidence="1">
    <location>
        <begin position="59"/>
        <end position="81"/>
    </location>
</feature>
<evidence type="ECO:0000313" key="4">
    <source>
        <dbReference type="Proteomes" id="UP001500307"/>
    </source>
</evidence>
<keyword evidence="2" id="KW-0812">Transmembrane</keyword>
<feature type="transmembrane region" description="Helical" evidence="2">
    <location>
        <begin position="141"/>
        <end position="159"/>
    </location>
</feature>
<comment type="caution">
    <text evidence="3">The sequence shown here is derived from an EMBL/GenBank/DDBJ whole genome shotgun (WGS) entry which is preliminary data.</text>
</comment>
<evidence type="ECO:0000313" key="3">
    <source>
        <dbReference type="EMBL" id="GAA4574688.1"/>
    </source>
</evidence>
<organism evidence="3 4">
    <name type="scientific">Micromonospora coerulea</name>
    <dbReference type="NCBI Taxonomy" id="47856"/>
    <lineage>
        <taxon>Bacteria</taxon>
        <taxon>Bacillati</taxon>
        <taxon>Actinomycetota</taxon>
        <taxon>Actinomycetes</taxon>
        <taxon>Micromonosporales</taxon>
        <taxon>Micromonosporaceae</taxon>
        <taxon>Micromonospora</taxon>
    </lineage>
</organism>
<dbReference type="Proteomes" id="UP001500307">
    <property type="component" value="Unassembled WGS sequence"/>
</dbReference>
<evidence type="ECO:0008006" key="5">
    <source>
        <dbReference type="Google" id="ProtNLM"/>
    </source>
</evidence>
<sequence length="171" mass="17047">MKKRHVARVSMPGQPGRGRSRTGGAPVARGTATPPNAAAGPDVGVAAVPTALPPGGESPRPPLSTMPAEPPVAPDAVPVPPAVAAAAPASPQAARGVAALSEPPDDGSGVDGATETLQPPDVTAEIFVDHSGRRARTLRRVASALVLLALLLIVALWVSQGAEVFGLRVPA</sequence>
<evidence type="ECO:0000256" key="2">
    <source>
        <dbReference type="SAM" id="Phobius"/>
    </source>
</evidence>
<keyword evidence="2" id="KW-1133">Transmembrane helix</keyword>
<feature type="compositionally biased region" description="Low complexity" evidence="1">
    <location>
        <begin position="82"/>
        <end position="99"/>
    </location>
</feature>
<feature type="region of interest" description="Disordered" evidence="1">
    <location>
        <begin position="1"/>
        <end position="117"/>
    </location>
</feature>
<protein>
    <recommendedName>
        <fullName evidence="5">Serine/threonine protein kinase</fullName>
    </recommendedName>
</protein>
<keyword evidence="2" id="KW-0472">Membrane</keyword>
<dbReference type="EMBL" id="BAABGU010000024">
    <property type="protein sequence ID" value="GAA4574688.1"/>
    <property type="molecule type" value="Genomic_DNA"/>
</dbReference>
<feature type="compositionally biased region" description="Low complexity" evidence="1">
    <location>
        <begin position="28"/>
        <end position="50"/>
    </location>
</feature>
<keyword evidence="4" id="KW-1185">Reference proteome</keyword>